<feature type="compositionally biased region" description="Basic and acidic residues" evidence="6">
    <location>
        <begin position="406"/>
        <end position="416"/>
    </location>
</feature>
<feature type="compositionally biased region" description="Polar residues" evidence="6">
    <location>
        <begin position="395"/>
        <end position="405"/>
    </location>
</feature>
<accession>A0A101MEB6</accession>
<sequence length="416" mass="46557">MRFPPPTIAESWPTPNYIDPPTRGHGVLIVNVVCLVCAFLIVSLRLYTRLWITYSAGVDDVLIVVGLIFAIAMAVVTSIATEQWGMNRHIWDIESDRFVAVRKLNLCFQLLFLVSSCFIKISLLWFCRRLIGKVNFALYNWAFILTIIFVAGSSVLFALISIFQCSPIRAYWEVNTEPYHCMNDGAIVFSASVVNIFTDLLVTALPMPLIWSLKLPARQRLAVISIFGLGVVVNVAGCVRTVYVWKSMMTGYDGTWLGWPGLITAAVELSLGLICSSAPALRPLIAAFLPRLLSSTRNISSSYNQRTRTHKLWYSTGRSRTSRLAADDSHPPGYSSDRVEIMRTIEMESWTESRLVGHDKMGHGYDITFDNHSRVFNPVDSIDIKMRMAYASPISAGSSASVPSDTHSHFDDRQSR</sequence>
<feature type="region of interest" description="Disordered" evidence="6">
    <location>
        <begin position="395"/>
        <end position="416"/>
    </location>
</feature>
<dbReference type="EMBL" id="LLXE01000247">
    <property type="protein sequence ID" value="KUM59019.1"/>
    <property type="molecule type" value="Genomic_DNA"/>
</dbReference>
<comment type="caution">
    <text evidence="9">The sequence shown here is derived from an EMBL/GenBank/DDBJ whole genome shotgun (WGS) entry which is preliminary data.</text>
</comment>
<comment type="subcellular location">
    <subcellularLocation>
        <location evidence="1">Membrane</location>
        <topology evidence="1">Multi-pass membrane protein</topology>
    </subcellularLocation>
</comment>
<protein>
    <recommendedName>
        <fullName evidence="8">Rhodopsin domain-containing protein</fullName>
    </recommendedName>
</protein>
<gene>
    <name evidence="9" type="ORF">ACN42_g8126</name>
</gene>
<dbReference type="InterPro" id="IPR049326">
    <property type="entry name" value="Rhodopsin_dom_fungi"/>
</dbReference>
<feature type="transmembrane region" description="Helical" evidence="7">
    <location>
        <begin position="186"/>
        <end position="209"/>
    </location>
</feature>
<dbReference type="InterPro" id="IPR052337">
    <property type="entry name" value="SAT4-like"/>
</dbReference>
<feature type="transmembrane region" description="Helical" evidence="7">
    <location>
        <begin position="60"/>
        <end position="80"/>
    </location>
</feature>
<dbReference type="PANTHER" id="PTHR33048:SF129">
    <property type="entry name" value="INTEGRAL MEMBRANE PROTEIN-RELATED"/>
    <property type="match status" value="1"/>
</dbReference>
<name>A0A101MEB6_PENFR</name>
<dbReference type="Pfam" id="PF20684">
    <property type="entry name" value="Fung_rhodopsin"/>
    <property type="match status" value="1"/>
</dbReference>
<evidence type="ECO:0000256" key="4">
    <source>
        <dbReference type="ARBA" id="ARBA00023136"/>
    </source>
</evidence>
<feature type="transmembrane region" description="Helical" evidence="7">
    <location>
        <begin position="257"/>
        <end position="281"/>
    </location>
</feature>
<dbReference type="GO" id="GO:0016020">
    <property type="term" value="C:membrane"/>
    <property type="evidence" value="ECO:0007669"/>
    <property type="project" value="UniProtKB-SubCell"/>
</dbReference>
<feature type="transmembrane region" description="Helical" evidence="7">
    <location>
        <begin position="100"/>
        <end position="126"/>
    </location>
</feature>
<keyword evidence="4 7" id="KW-0472">Membrane</keyword>
<evidence type="ECO:0000256" key="7">
    <source>
        <dbReference type="SAM" id="Phobius"/>
    </source>
</evidence>
<keyword evidence="3 7" id="KW-1133">Transmembrane helix</keyword>
<organism evidence="9 10">
    <name type="scientific">Penicillium freii</name>
    <dbReference type="NCBI Taxonomy" id="48697"/>
    <lineage>
        <taxon>Eukaryota</taxon>
        <taxon>Fungi</taxon>
        <taxon>Dikarya</taxon>
        <taxon>Ascomycota</taxon>
        <taxon>Pezizomycotina</taxon>
        <taxon>Eurotiomycetes</taxon>
        <taxon>Eurotiomycetidae</taxon>
        <taxon>Eurotiales</taxon>
        <taxon>Aspergillaceae</taxon>
        <taxon>Penicillium</taxon>
    </lineage>
</organism>
<dbReference type="STRING" id="48697.A0A101MEB6"/>
<dbReference type="AlphaFoldDB" id="A0A101MEB6"/>
<comment type="similarity">
    <text evidence="5">Belongs to the SAT4 family.</text>
</comment>
<evidence type="ECO:0000256" key="5">
    <source>
        <dbReference type="ARBA" id="ARBA00038359"/>
    </source>
</evidence>
<reference evidence="9 10" key="1">
    <citation type="submission" date="2015-10" db="EMBL/GenBank/DDBJ databases">
        <title>Genome sequencing of Penicillium freii.</title>
        <authorList>
            <person name="Nguyen H.D."/>
            <person name="Visagie C.M."/>
            <person name="Seifert K.A."/>
        </authorList>
    </citation>
    <scope>NUCLEOTIDE SEQUENCE [LARGE SCALE GENOMIC DNA]</scope>
    <source>
        <strain evidence="9 10">DAOM 242723</strain>
    </source>
</reference>
<keyword evidence="10" id="KW-1185">Reference proteome</keyword>
<evidence type="ECO:0000259" key="8">
    <source>
        <dbReference type="Pfam" id="PF20684"/>
    </source>
</evidence>
<evidence type="ECO:0000313" key="9">
    <source>
        <dbReference type="EMBL" id="KUM59019.1"/>
    </source>
</evidence>
<feature type="transmembrane region" description="Helical" evidence="7">
    <location>
        <begin position="27"/>
        <end position="48"/>
    </location>
</feature>
<evidence type="ECO:0000256" key="1">
    <source>
        <dbReference type="ARBA" id="ARBA00004141"/>
    </source>
</evidence>
<feature type="transmembrane region" description="Helical" evidence="7">
    <location>
        <begin position="221"/>
        <end position="245"/>
    </location>
</feature>
<proteinExistence type="inferred from homology"/>
<evidence type="ECO:0000313" key="10">
    <source>
        <dbReference type="Proteomes" id="UP000055045"/>
    </source>
</evidence>
<evidence type="ECO:0000256" key="6">
    <source>
        <dbReference type="SAM" id="MobiDB-lite"/>
    </source>
</evidence>
<feature type="transmembrane region" description="Helical" evidence="7">
    <location>
        <begin position="138"/>
        <end position="163"/>
    </location>
</feature>
<dbReference type="OrthoDB" id="4525788at2759"/>
<dbReference type="Proteomes" id="UP000055045">
    <property type="component" value="Unassembled WGS sequence"/>
</dbReference>
<evidence type="ECO:0000256" key="3">
    <source>
        <dbReference type="ARBA" id="ARBA00022989"/>
    </source>
</evidence>
<keyword evidence="2 7" id="KW-0812">Transmembrane</keyword>
<dbReference type="PANTHER" id="PTHR33048">
    <property type="entry name" value="PTH11-LIKE INTEGRAL MEMBRANE PROTEIN (AFU_ORTHOLOGUE AFUA_5G11245)"/>
    <property type="match status" value="1"/>
</dbReference>
<evidence type="ECO:0000256" key="2">
    <source>
        <dbReference type="ARBA" id="ARBA00022692"/>
    </source>
</evidence>
<feature type="domain" description="Rhodopsin" evidence="8">
    <location>
        <begin position="44"/>
        <end position="286"/>
    </location>
</feature>